<feature type="signal peptide" evidence="1">
    <location>
        <begin position="1"/>
        <end position="19"/>
    </location>
</feature>
<evidence type="ECO:0000256" key="1">
    <source>
        <dbReference type="SAM" id="SignalP"/>
    </source>
</evidence>
<accession>A0A5K3EW07</accession>
<dbReference type="WBParaSite" id="MCU_003044-RA">
    <property type="protein sequence ID" value="MCU_003044-RA"/>
    <property type="gene ID" value="MCU_003044"/>
</dbReference>
<feature type="chain" id="PRO_5024312216" evidence="1">
    <location>
        <begin position="20"/>
        <end position="72"/>
    </location>
</feature>
<proteinExistence type="predicted"/>
<name>A0A5K3EW07_MESCO</name>
<sequence length="72" mass="8011">MISLALGVISLLHFQVTICCPLVMQQIELLLQCPLYVLVDSSFACQLRLAGVPSANGDILRESQPRQPFQWP</sequence>
<keyword evidence="1" id="KW-0732">Signal</keyword>
<protein>
    <submittedName>
        <fullName evidence="2">Secreted protein</fullName>
    </submittedName>
</protein>
<evidence type="ECO:0000313" key="2">
    <source>
        <dbReference type="WBParaSite" id="MCU_003044-RA"/>
    </source>
</evidence>
<organism evidence="2">
    <name type="scientific">Mesocestoides corti</name>
    <name type="common">Flatworm</name>
    <dbReference type="NCBI Taxonomy" id="53468"/>
    <lineage>
        <taxon>Eukaryota</taxon>
        <taxon>Metazoa</taxon>
        <taxon>Spiralia</taxon>
        <taxon>Lophotrochozoa</taxon>
        <taxon>Platyhelminthes</taxon>
        <taxon>Cestoda</taxon>
        <taxon>Eucestoda</taxon>
        <taxon>Cyclophyllidea</taxon>
        <taxon>Mesocestoididae</taxon>
        <taxon>Mesocestoides</taxon>
    </lineage>
</organism>
<reference evidence="2" key="1">
    <citation type="submission" date="2019-11" db="UniProtKB">
        <authorList>
            <consortium name="WormBaseParasite"/>
        </authorList>
    </citation>
    <scope>IDENTIFICATION</scope>
</reference>
<dbReference type="AlphaFoldDB" id="A0A5K3EW07"/>